<sequence>MAANSVNEMSHIKSALKIKFEMTDLGEIHWLLGIEIKCD</sequence>
<dbReference type="OrthoDB" id="3344688at2759"/>
<organism evidence="1 2">
    <name type="scientific">Hericium alpestre</name>
    <dbReference type="NCBI Taxonomy" id="135208"/>
    <lineage>
        <taxon>Eukaryota</taxon>
        <taxon>Fungi</taxon>
        <taxon>Dikarya</taxon>
        <taxon>Basidiomycota</taxon>
        <taxon>Agaricomycotina</taxon>
        <taxon>Agaricomycetes</taxon>
        <taxon>Russulales</taxon>
        <taxon>Hericiaceae</taxon>
        <taxon>Hericium</taxon>
    </lineage>
</organism>
<proteinExistence type="predicted"/>
<keyword evidence="2" id="KW-1185">Reference proteome</keyword>
<feature type="non-terminal residue" evidence="1">
    <location>
        <position position="39"/>
    </location>
</feature>
<dbReference type="Proteomes" id="UP000298061">
    <property type="component" value="Unassembled WGS sequence"/>
</dbReference>
<reference evidence="1 2" key="1">
    <citation type="submission" date="2019-02" db="EMBL/GenBank/DDBJ databases">
        <title>Genome sequencing of the rare red list fungi Hericium alpestre (H. flagellum).</title>
        <authorList>
            <person name="Buettner E."/>
            <person name="Kellner H."/>
        </authorList>
    </citation>
    <scope>NUCLEOTIDE SEQUENCE [LARGE SCALE GENOMIC DNA]</scope>
    <source>
        <strain evidence="1 2">DSM 108284</strain>
    </source>
</reference>
<dbReference type="AlphaFoldDB" id="A0A4Y9ZJY4"/>
<dbReference type="EMBL" id="SFCI01002402">
    <property type="protein sequence ID" value="TFY73958.1"/>
    <property type="molecule type" value="Genomic_DNA"/>
</dbReference>
<evidence type="ECO:0008006" key="3">
    <source>
        <dbReference type="Google" id="ProtNLM"/>
    </source>
</evidence>
<comment type="caution">
    <text evidence="1">The sequence shown here is derived from an EMBL/GenBank/DDBJ whole genome shotgun (WGS) entry which is preliminary data.</text>
</comment>
<protein>
    <recommendedName>
        <fullName evidence="3">Reverse transcriptase Ty1/copia-type domain-containing protein</fullName>
    </recommendedName>
</protein>
<gene>
    <name evidence="1" type="ORF">EWM64_g10054</name>
</gene>
<evidence type="ECO:0000313" key="2">
    <source>
        <dbReference type="Proteomes" id="UP000298061"/>
    </source>
</evidence>
<evidence type="ECO:0000313" key="1">
    <source>
        <dbReference type="EMBL" id="TFY73958.1"/>
    </source>
</evidence>
<name>A0A4Y9ZJY4_9AGAM</name>
<accession>A0A4Y9ZJY4</accession>